<dbReference type="EMBL" id="JZCR01000014">
    <property type="protein sequence ID" value="KJW12881.1"/>
    <property type="molecule type" value="Genomic_DNA"/>
</dbReference>
<reference evidence="2 3" key="1">
    <citation type="submission" date="2015-03" db="EMBL/GenBank/DDBJ databases">
        <authorList>
            <person name="Zheng J."/>
            <person name="Ganezle M."/>
        </authorList>
    </citation>
    <scope>NUCLEOTIDE SEQUENCE [LARGE SCALE GENOMIC DNA]</scope>
    <source>
        <strain evidence="2 3">LP38</strain>
    </source>
</reference>
<dbReference type="STRING" id="216463.VC81_03680"/>
<gene>
    <name evidence="2" type="ORF">VC81_03680</name>
    <name evidence="1" type="ORF">VC81_06435</name>
</gene>
<organism evidence="2 3">
    <name type="scientific">Levilactobacillus spicheri</name>
    <dbReference type="NCBI Taxonomy" id="216463"/>
    <lineage>
        <taxon>Bacteria</taxon>
        <taxon>Bacillati</taxon>
        <taxon>Bacillota</taxon>
        <taxon>Bacilli</taxon>
        <taxon>Lactobacillales</taxon>
        <taxon>Lactobacillaceae</taxon>
        <taxon>Levilactobacillus</taxon>
    </lineage>
</organism>
<protein>
    <submittedName>
        <fullName evidence="2">Uncharacterized protein</fullName>
    </submittedName>
</protein>
<evidence type="ECO:0000313" key="3">
    <source>
        <dbReference type="Proteomes" id="UP000033491"/>
    </source>
</evidence>
<evidence type="ECO:0000313" key="2">
    <source>
        <dbReference type="EMBL" id="KJW13572.1"/>
    </source>
</evidence>
<comment type="caution">
    <text evidence="2">The sequence shown here is derived from an EMBL/GenBank/DDBJ whole genome shotgun (WGS) entry which is preliminary data.</text>
</comment>
<name>A0A0F3RXN7_9LACO</name>
<dbReference type="OrthoDB" id="10003916at2"/>
<dbReference type="PATRIC" id="fig|216463.3.peg.2568"/>
<accession>A0A0F3RXN7</accession>
<sequence length="211" mass="23770">MAIFRKGYARNVEFNASKRIKTIALEGTQVYRNKVPVGTVLWSEAKAFNSVDFSDIPSNPNLVLDQSVKLGFSLKDVKNGIEFDYSKWLFWWNGGGENSPYWKSGKIGEYLPTPSIVSWNMKLNPQNLARINRDVLLSGNEVKLFSLEFIYGNSSTPNDAGYVSVKMLGEKEIMFVSHTKSSSSPLENSTAFNLQQNVYDGWIVIDSIKAY</sequence>
<proteinExistence type="predicted"/>
<dbReference type="EMBL" id="JZCR01000006">
    <property type="protein sequence ID" value="KJW13572.1"/>
    <property type="molecule type" value="Genomic_DNA"/>
</dbReference>
<dbReference type="RefSeq" id="WP_045806794.1">
    <property type="nucleotide sequence ID" value="NZ_JZCR01000006.1"/>
</dbReference>
<dbReference type="AlphaFoldDB" id="A0A0F3RXN7"/>
<evidence type="ECO:0000313" key="1">
    <source>
        <dbReference type="EMBL" id="KJW12881.1"/>
    </source>
</evidence>
<dbReference type="Proteomes" id="UP000033491">
    <property type="component" value="Unassembled WGS sequence"/>
</dbReference>